<proteinExistence type="predicted"/>
<dbReference type="PATRIC" id="fig|1331206.3.peg.1065"/>
<feature type="region of interest" description="Disordered" evidence="1">
    <location>
        <begin position="35"/>
        <end position="93"/>
    </location>
</feature>
<evidence type="ECO:0000313" key="2">
    <source>
        <dbReference type="EMBL" id="KAK96187.1"/>
    </source>
</evidence>
<gene>
    <name evidence="2" type="ORF">L497_3426</name>
</gene>
<sequence>MIAATSIVNVWSYGGHTPQARFFDRASGERMGCIPGKSLSGMSSKSAPRPPCWPGTTRTVPAGGRGEGRRRQRGGTAQSGAVPATHAKDPQRARAALSLYHCEPV</sequence>
<organism evidence="2 3">
    <name type="scientific">Bordetella holmesii CDC-H585-BH</name>
    <dbReference type="NCBI Taxonomy" id="1331206"/>
    <lineage>
        <taxon>Bacteria</taxon>
        <taxon>Pseudomonadati</taxon>
        <taxon>Pseudomonadota</taxon>
        <taxon>Betaproteobacteria</taxon>
        <taxon>Burkholderiales</taxon>
        <taxon>Alcaligenaceae</taxon>
        <taxon>Bordetella</taxon>
    </lineage>
</organism>
<comment type="caution">
    <text evidence="2">The sequence shown here is derived from an EMBL/GenBank/DDBJ whole genome shotgun (WGS) entry which is preliminary data.</text>
</comment>
<accession>A0A158M5J3</accession>
<evidence type="ECO:0000313" key="3">
    <source>
        <dbReference type="Proteomes" id="UP000026682"/>
    </source>
</evidence>
<reference evidence="2 3" key="1">
    <citation type="submission" date="2014-03" db="EMBL/GenBank/DDBJ databases">
        <title>Genome sequence of Bordetella holmseii.</title>
        <authorList>
            <person name="Harvill E."/>
            <person name="Goodfield L.L."/>
            <person name="Ivanov Y."/>
            <person name="Meyer J.A."/>
            <person name="Newth C."/>
            <person name="Cassiday P."/>
            <person name="Tondella M.L."/>
            <person name="Liao P."/>
            <person name="Zimmerman J."/>
            <person name="Meert K."/>
            <person name="Wessel D."/>
            <person name="Berger J."/>
            <person name="Dean J.M."/>
            <person name="Holubkov R."/>
            <person name="Burr J."/>
            <person name="Liu T."/>
            <person name="Brinkac L.M."/>
            <person name="Sanka R."/>
            <person name="Kim M."/>
            <person name="Losada L."/>
        </authorList>
    </citation>
    <scope>NUCLEOTIDE SEQUENCE [LARGE SCALE GENOMIC DNA]</scope>
    <source>
        <strain evidence="2 3">CDC-H585-BH</strain>
    </source>
</reference>
<protein>
    <submittedName>
        <fullName evidence="2">Uncharacterized protein</fullName>
    </submittedName>
</protein>
<name>A0A158M5J3_9BORD</name>
<evidence type="ECO:0000256" key="1">
    <source>
        <dbReference type="SAM" id="MobiDB-lite"/>
    </source>
</evidence>
<dbReference type="AlphaFoldDB" id="A0A158M5J3"/>
<dbReference type="Proteomes" id="UP000026682">
    <property type="component" value="Unassembled WGS sequence"/>
</dbReference>
<dbReference type="EMBL" id="JFZZ01000044">
    <property type="protein sequence ID" value="KAK96187.1"/>
    <property type="molecule type" value="Genomic_DNA"/>
</dbReference>